<evidence type="ECO:0000313" key="3">
    <source>
        <dbReference type="EMBL" id="QUX23993.1"/>
    </source>
</evidence>
<evidence type="ECO:0000259" key="2">
    <source>
        <dbReference type="Pfam" id="PF01636"/>
    </source>
</evidence>
<keyword evidence="4" id="KW-1185">Reference proteome</keyword>
<dbReference type="CDD" id="cd05155">
    <property type="entry name" value="APH_ChoK_like_1"/>
    <property type="match status" value="1"/>
</dbReference>
<organism evidence="3 4">
    <name type="scientific">Nocardiopsis changdeensis</name>
    <dbReference type="NCBI Taxonomy" id="2831969"/>
    <lineage>
        <taxon>Bacteria</taxon>
        <taxon>Bacillati</taxon>
        <taxon>Actinomycetota</taxon>
        <taxon>Actinomycetes</taxon>
        <taxon>Streptosporangiales</taxon>
        <taxon>Nocardiopsidaceae</taxon>
        <taxon>Nocardiopsis</taxon>
    </lineage>
</organism>
<dbReference type="Gene3D" id="3.30.200.20">
    <property type="entry name" value="Phosphorylase Kinase, domain 1"/>
    <property type="match status" value="1"/>
</dbReference>
<reference evidence="3 4" key="1">
    <citation type="submission" date="2021-05" db="EMBL/GenBank/DDBJ databases">
        <title>Direct Submission.</title>
        <authorList>
            <person name="Li K."/>
            <person name="Gao J."/>
        </authorList>
    </citation>
    <scope>NUCLEOTIDE SEQUENCE [LARGE SCALE GENOMIC DNA]</scope>
    <source>
        <strain evidence="3 4">Mg02</strain>
    </source>
</reference>
<protein>
    <submittedName>
        <fullName evidence="3">Aminoglycoside phosphotransferase family protein</fullName>
    </submittedName>
</protein>
<dbReference type="InterPro" id="IPR051678">
    <property type="entry name" value="AGP_Transferase"/>
</dbReference>
<dbReference type="InterPro" id="IPR011009">
    <property type="entry name" value="Kinase-like_dom_sf"/>
</dbReference>
<dbReference type="PANTHER" id="PTHR21310:SF42">
    <property type="entry name" value="BIFUNCTIONAL AAC_APH"/>
    <property type="match status" value="1"/>
</dbReference>
<feature type="domain" description="Aminoglycoside phosphotransferase" evidence="2">
    <location>
        <begin position="27"/>
        <end position="254"/>
    </location>
</feature>
<sequence length="301" mass="32025">MEDVTLDGELVRGLLKEQHPDLAGLELEPVDGGWDNRMWRLGEDLAVRLPRTPRASSLLRKEHRWLPLLAPRLPLPVPVPVRVGEPTARFPDTWTVATWVPGGPGDRSPVTRGPHAAGALAGFLSALHHRAPDDAPLGPDRGVPLERLAEAAERGLDSLDPGDGTDRLRRVWDDALAAPAWDRPPVWIHGDLHPANTVIADGTLAGVIDFGDMCAGDPATDLSAAWLLLPAGADAAFFSAYARADPATVRRARGWALLRALDLIAIGRAGDRGLPGGKPTWRPAGEAALSRLPAGPRTGGS</sequence>
<proteinExistence type="predicted"/>
<dbReference type="Gene3D" id="3.90.1200.10">
    <property type="match status" value="1"/>
</dbReference>
<accession>A0ABX8BUE4</accession>
<dbReference type="EMBL" id="CP074133">
    <property type="protein sequence ID" value="QUX23993.1"/>
    <property type="molecule type" value="Genomic_DNA"/>
</dbReference>
<dbReference type="Proteomes" id="UP000676079">
    <property type="component" value="Chromosome"/>
</dbReference>
<dbReference type="PANTHER" id="PTHR21310">
    <property type="entry name" value="AMINOGLYCOSIDE PHOSPHOTRANSFERASE-RELATED-RELATED"/>
    <property type="match status" value="1"/>
</dbReference>
<evidence type="ECO:0000313" key="4">
    <source>
        <dbReference type="Proteomes" id="UP000676079"/>
    </source>
</evidence>
<name>A0ABX8BUE4_9ACTN</name>
<gene>
    <name evidence="3" type="ORF">KGD84_06610</name>
</gene>
<dbReference type="SUPFAM" id="SSF56112">
    <property type="entry name" value="Protein kinase-like (PK-like)"/>
    <property type="match status" value="1"/>
</dbReference>
<dbReference type="InterPro" id="IPR002575">
    <property type="entry name" value="Aminoglycoside_PTrfase"/>
</dbReference>
<feature type="region of interest" description="Disordered" evidence="1">
    <location>
        <begin position="275"/>
        <end position="301"/>
    </location>
</feature>
<evidence type="ECO:0000256" key="1">
    <source>
        <dbReference type="SAM" id="MobiDB-lite"/>
    </source>
</evidence>
<dbReference type="RefSeq" id="WP_220559372.1">
    <property type="nucleotide sequence ID" value="NZ_CP074133.1"/>
</dbReference>
<dbReference type="Pfam" id="PF01636">
    <property type="entry name" value="APH"/>
    <property type="match status" value="1"/>
</dbReference>